<evidence type="ECO:0000256" key="9">
    <source>
        <dbReference type="ARBA" id="ARBA00022777"/>
    </source>
</evidence>
<organism evidence="14 15">
    <name type="scientific">Donghicola mangrovi</name>
    <dbReference type="NCBI Taxonomy" id="2729614"/>
    <lineage>
        <taxon>Bacteria</taxon>
        <taxon>Pseudomonadati</taxon>
        <taxon>Pseudomonadota</taxon>
        <taxon>Alphaproteobacteria</taxon>
        <taxon>Rhodobacterales</taxon>
        <taxon>Roseobacteraceae</taxon>
        <taxon>Donghicola</taxon>
    </lineage>
</organism>
<dbReference type="InterPro" id="IPR000014">
    <property type="entry name" value="PAS"/>
</dbReference>
<dbReference type="NCBIfam" id="TIGR00229">
    <property type="entry name" value="sensory_box"/>
    <property type="match status" value="1"/>
</dbReference>
<dbReference type="InterPro" id="IPR036890">
    <property type="entry name" value="HATPase_C_sf"/>
</dbReference>
<dbReference type="InterPro" id="IPR035965">
    <property type="entry name" value="PAS-like_dom_sf"/>
</dbReference>
<evidence type="ECO:0000256" key="7">
    <source>
        <dbReference type="ARBA" id="ARBA00022737"/>
    </source>
</evidence>
<feature type="coiled-coil region" evidence="12">
    <location>
        <begin position="11"/>
        <end position="38"/>
    </location>
</feature>
<evidence type="ECO:0000256" key="4">
    <source>
        <dbReference type="ARBA" id="ARBA00022630"/>
    </source>
</evidence>
<keyword evidence="5" id="KW-0288">FMN</keyword>
<comment type="catalytic activity">
    <reaction evidence="1">
        <text>ATP + protein L-histidine = ADP + protein N-phospho-L-histidine.</text>
        <dbReference type="EC" id="2.7.13.3"/>
    </reaction>
</comment>
<dbReference type="Pfam" id="PF13426">
    <property type="entry name" value="PAS_9"/>
    <property type="match status" value="1"/>
</dbReference>
<evidence type="ECO:0000256" key="10">
    <source>
        <dbReference type="ARBA" id="ARBA00022840"/>
    </source>
</evidence>
<name>A0A850Q2P0_9RHOB</name>
<gene>
    <name evidence="14" type="ORF">HJ536_07690</name>
</gene>
<comment type="caution">
    <text evidence="14">The sequence shown here is derived from an EMBL/GenBank/DDBJ whole genome shotgun (WGS) entry which is preliminary data.</text>
</comment>
<keyword evidence="3" id="KW-0597">Phosphoprotein</keyword>
<evidence type="ECO:0000256" key="5">
    <source>
        <dbReference type="ARBA" id="ARBA00022643"/>
    </source>
</evidence>
<evidence type="ECO:0000256" key="1">
    <source>
        <dbReference type="ARBA" id="ARBA00000085"/>
    </source>
</evidence>
<dbReference type="SUPFAM" id="SSF55874">
    <property type="entry name" value="ATPase domain of HSP90 chaperone/DNA topoisomerase II/histidine kinase"/>
    <property type="match status" value="1"/>
</dbReference>
<evidence type="ECO:0000256" key="3">
    <source>
        <dbReference type="ARBA" id="ARBA00022553"/>
    </source>
</evidence>
<evidence type="ECO:0000313" key="14">
    <source>
        <dbReference type="EMBL" id="NVO23234.1"/>
    </source>
</evidence>
<dbReference type="Proteomes" id="UP000592216">
    <property type="component" value="Unassembled WGS sequence"/>
</dbReference>
<keyword evidence="4" id="KW-0285">Flavoprotein</keyword>
<dbReference type="Pfam" id="PF07536">
    <property type="entry name" value="HWE_HK"/>
    <property type="match status" value="1"/>
</dbReference>
<evidence type="ECO:0000256" key="2">
    <source>
        <dbReference type="ARBA" id="ARBA00012438"/>
    </source>
</evidence>
<keyword evidence="11" id="KW-0843">Virulence</keyword>
<dbReference type="SMART" id="SM00911">
    <property type="entry name" value="HWE_HK"/>
    <property type="match status" value="1"/>
</dbReference>
<evidence type="ECO:0000256" key="12">
    <source>
        <dbReference type="SAM" id="Coils"/>
    </source>
</evidence>
<dbReference type="AlphaFoldDB" id="A0A850Q2P0"/>
<keyword evidence="12" id="KW-0175">Coiled coil</keyword>
<dbReference type="RefSeq" id="WP_177157256.1">
    <property type="nucleotide sequence ID" value="NZ_JABCJE010000002.1"/>
</dbReference>
<feature type="domain" description="PAC" evidence="13">
    <location>
        <begin position="123"/>
        <end position="175"/>
    </location>
</feature>
<keyword evidence="9" id="KW-0418">Kinase</keyword>
<reference evidence="14 15" key="1">
    <citation type="submission" date="2020-04" db="EMBL/GenBank/DDBJ databases">
        <title>Donghicola sp., a member of the Rhodobacteraceae family isolated from mangrove forest in Thailand.</title>
        <authorList>
            <person name="Charoenyingcharoen P."/>
            <person name="Yukphan P."/>
        </authorList>
    </citation>
    <scope>NUCLEOTIDE SEQUENCE [LARGE SCALE GENOMIC DNA]</scope>
    <source>
        <strain evidence="14 15">B5-SW-15</strain>
    </source>
</reference>
<keyword evidence="10" id="KW-0067">ATP-binding</keyword>
<proteinExistence type="predicted"/>
<dbReference type="GO" id="GO:0004673">
    <property type="term" value="F:protein histidine kinase activity"/>
    <property type="evidence" value="ECO:0007669"/>
    <property type="project" value="UniProtKB-EC"/>
</dbReference>
<dbReference type="Gene3D" id="3.30.450.20">
    <property type="entry name" value="PAS domain"/>
    <property type="match status" value="1"/>
</dbReference>
<dbReference type="SUPFAM" id="SSF55785">
    <property type="entry name" value="PYP-like sensor domain (PAS domain)"/>
    <property type="match status" value="1"/>
</dbReference>
<protein>
    <recommendedName>
        <fullName evidence="2">histidine kinase</fullName>
        <ecNumber evidence="2">2.7.13.3</ecNumber>
    </recommendedName>
</protein>
<keyword evidence="7" id="KW-0677">Repeat</keyword>
<dbReference type="EMBL" id="JABCJE010000002">
    <property type="protein sequence ID" value="NVO23234.1"/>
    <property type="molecule type" value="Genomic_DNA"/>
</dbReference>
<keyword evidence="6" id="KW-0808">Transferase</keyword>
<keyword evidence="8" id="KW-0547">Nucleotide-binding</keyword>
<dbReference type="CDD" id="cd00130">
    <property type="entry name" value="PAS"/>
    <property type="match status" value="1"/>
</dbReference>
<dbReference type="PANTHER" id="PTHR41523">
    <property type="entry name" value="TWO-COMPONENT SYSTEM SENSOR PROTEIN"/>
    <property type="match status" value="1"/>
</dbReference>
<evidence type="ECO:0000256" key="6">
    <source>
        <dbReference type="ARBA" id="ARBA00022679"/>
    </source>
</evidence>
<evidence type="ECO:0000256" key="11">
    <source>
        <dbReference type="ARBA" id="ARBA00023026"/>
    </source>
</evidence>
<sequence length="369" mass="41506">MEQVPAPADLLADPHQEIEALKRRIAELEAETAEQSLRLRTKRLKLQEFEAMVETAPVGILVADASGQITFGNHLVEEMLRHPIHFSEKVADYHAWTAFDQHGHPIDPEKYPLARVLEGEDYSEMDVHYQRGDGTKFWMRIIGRPVKDTEGHRIGAAVALIDIDAERKLQDTQRILIRELNHRVKNAFSVVKSIVNQSLRYSTVEDGVRRTLDNRLDAYAAAHGRLMDTKWQSGDFRDVVADIVDRVAPGRVHYDGQAFQVCSGQALAFSMAFYELATNAVKYGSLSVPGGRVDLKWEIDDTEDTPSFSVRWQELGGPLVVRSERKGFGSFITNRAIALETGGSVEMDYAETGVIWTCSMPIEELPEDE</sequence>
<dbReference type="InterPro" id="IPR000700">
    <property type="entry name" value="PAS-assoc_C"/>
</dbReference>
<evidence type="ECO:0000259" key="13">
    <source>
        <dbReference type="PROSITE" id="PS50113"/>
    </source>
</evidence>
<evidence type="ECO:0000256" key="8">
    <source>
        <dbReference type="ARBA" id="ARBA00022741"/>
    </source>
</evidence>
<dbReference type="Gene3D" id="3.30.565.10">
    <property type="entry name" value="Histidine kinase-like ATPase, C-terminal domain"/>
    <property type="match status" value="1"/>
</dbReference>
<dbReference type="PROSITE" id="PS50113">
    <property type="entry name" value="PAC"/>
    <property type="match status" value="1"/>
</dbReference>
<dbReference type="PANTHER" id="PTHR41523:SF7">
    <property type="entry name" value="HISTIDINE KINASE"/>
    <property type="match status" value="1"/>
</dbReference>
<dbReference type="GO" id="GO:0005524">
    <property type="term" value="F:ATP binding"/>
    <property type="evidence" value="ECO:0007669"/>
    <property type="project" value="UniProtKB-KW"/>
</dbReference>
<dbReference type="InterPro" id="IPR011102">
    <property type="entry name" value="Sig_transdc_His_kinase_HWE"/>
</dbReference>
<evidence type="ECO:0000313" key="15">
    <source>
        <dbReference type="Proteomes" id="UP000592216"/>
    </source>
</evidence>
<dbReference type="EC" id="2.7.13.3" evidence="2"/>
<accession>A0A850Q2P0</accession>